<dbReference type="GO" id="GO:0008556">
    <property type="term" value="F:P-type potassium transmembrane transporter activity"/>
    <property type="evidence" value="ECO:0007669"/>
    <property type="project" value="InterPro"/>
</dbReference>
<evidence type="ECO:0000313" key="10">
    <source>
        <dbReference type="EMBL" id="SAL02437.1"/>
    </source>
</evidence>
<comment type="subunit">
    <text evidence="9">The system is composed of three essential subunits: KdpA, KdpB and KdpC.</text>
</comment>
<keyword evidence="11" id="KW-1185">Reference proteome</keyword>
<evidence type="ECO:0000256" key="5">
    <source>
        <dbReference type="ARBA" id="ARBA00022958"/>
    </source>
</evidence>
<comment type="caution">
    <text evidence="10">The sequence shown here is derived from an EMBL/GenBank/DDBJ whole genome shotgun (WGS) entry which is preliminary data.</text>
</comment>
<reference evidence="10" key="1">
    <citation type="submission" date="2016-01" db="EMBL/GenBank/DDBJ databases">
        <authorList>
            <person name="Peeters C."/>
        </authorList>
    </citation>
    <scope>NUCLEOTIDE SEQUENCE</scope>
    <source>
        <strain evidence="10">LMG 29320</strain>
    </source>
</reference>
<comment type="function">
    <text evidence="9">Part of the high-affinity ATP-driven potassium transport (or Kdp) system, which catalyzes the hydrolysis of ATP coupled with the electrogenic transport of potassium into the cytoplasm. This subunit binds the extracellular potassium ions and delivers the ions to the membrane domain of KdpB through an intramembrane tunnel.</text>
</comment>
<evidence type="ECO:0000256" key="6">
    <source>
        <dbReference type="ARBA" id="ARBA00022989"/>
    </source>
</evidence>
<evidence type="ECO:0000256" key="4">
    <source>
        <dbReference type="ARBA" id="ARBA00022692"/>
    </source>
</evidence>
<dbReference type="EMBL" id="FCNX02000025">
    <property type="protein sequence ID" value="SAL02437.1"/>
    <property type="molecule type" value="Genomic_DNA"/>
</dbReference>
<evidence type="ECO:0000256" key="2">
    <source>
        <dbReference type="ARBA" id="ARBA00022475"/>
    </source>
</evidence>
<dbReference type="GO" id="GO:0005886">
    <property type="term" value="C:plasma membrane"/>
    <property type="evidence" value="ECO:0007669"/>
    <property type="project" value="UniProtKB-SubCell"/>
</dbReference>
<gene>
    <name evidence="9" type="primary">kdpA</name>
    <name evidence="10" type="ORF">AWB77_06554</name>
</gene>
<keyword evidence="2 9" id="KW-1003">Cell membrane</keyword>
<dbReference type="PANTHER" id="PTHR30607">
    <property type="entry name" value="POTASSIUM-TRANSPORTING ATPASE A CHAIN"/>
    <property type="match status" value="1"/>
</dbReference>
<evidence type="ECO:0000256" key="9">
    <source>
        <dbReference type="HAMAP-Rule" id="MF_00275"/>
    </source>
</evidence>
<dbReference type="STRING" id="1777138.AWB77_06554"/>
<feature type="transmembrane region" description="Helical" evidence="9">
    <location>
        <begin position="275"/>
        <end position="296"/>
    </location>
</feature>
<dbReference type="RefSeq" id="WP_061138516.1">
    <property type="nucleotide sequence ID" value="NZ_FCNX02000025.1"/>
</dbReference>
<keyword evidence="4 9" id="KW-0812">Transmembrane</keyword>
<dbReference type="AlphaFoldDB" id="A0A158E908"/>
<evidence type="ECO:0000313" key="11">
    <source>
        <dbReference type="Proteomes" id="UP000054903"/>
    </source>
</evidence>
<evidence type="ECO:0000256" key="8">
    <source>
        <dbReference type="ARBA" id="ARBA00023136"/>
    </source>
</evidence>
<evidence type="ECO:0000256" key="7">
    <source>
        <dbReference type="ARBA" id="ARBA00023065"/>
    </source>
</evidence>
<dbReference type="GO" id="GO:0030955">
    <property type="term" value="F:potassium ion binding"/>
    <property type="evidence" value="ECO:0007669"/>
    <property type="project" value="UniProtKB-UniRule"/>
</dbReference>
<sequence>MNANTFMQTALFVVVLIALAMPLGRYISNVLDGSSVVVRRIGRPVEALLYRIAGVDPEAEMSWKHYALAVMLFNVLGALALYAILRLQGVLPANPQGMAGMTPDAAFNTAISFVTNTNWQDYGGESTLGYLAQMLGLTVQNFVSAATGIAVVIALIRGFKRHSAQTIGNFWVDLTRTTLYILAPLAIVFALVFVSQGAIQNFRSYQDVPTLQVTTYQTPAAGSAAPQTLKADKQTLPMGPVASQEAIKMLGTNGGGFFNANSAHPYENPTPFSNFMQMLAMLIIPAALCVVFGRTVGDRRQGYAVLAAMTIAFALACWGEISAEQAGNPVFASMKVDTQASAFQSGGNMEGKETRFGIAQSGIFTVATTAASCGAVANMHDSLTPLGGLVPMLLIQLGEVIFGGVGSGLYGMLAFALLAVFVAGLMIGRTPEYVGKKIESFEMKMVSIVILLTPLVVLAGTSVAVLSAAGTAGIANPGAHGFSEILYAFSSAANNNGSAFGGLSVNTPFYNSMLGIAMWFGRFGTLIPILAIAGSLAAKKRLAVTAGTLPTHGPLFVVLLLGTLLLVGALTYVPALALGPIVEQISMIAGH</sequence>
<feature type="transmembrane region" description="Helical" evidence="9">
    <location>
        <begin position="303"/>
        <end position="321"/>
    </location>
</feature>
<feature type="transmembrane region" description="Helical" evidence="9">
    <location>
        <begin position="513"/>
        <end position="534"/>
    </location>
</feature>
<keyword evidence="7 9" id="KW-0406">Ion transport</keyword>
<keyword evidence="8 9" id="KW-0472">Membrane</keyword>
<dbReference type="PIRSF" id="PIRSF001294">
    <property type="entry name" value="K_ATPaseA"/>
    <property type="match status" value="1"/>
</dbReference>
<feature type="transmembrane region" description="Helical" evidence="9">
    <location>
        <begin position="177"/>
        <end position="199"/>
    </location>
</feature>
<dbReference type="OrthoDB" id="9763796at2"/>
<feature type="transmembrane region" description="Helical" evidence="9">
    <location>
        <begin position="555"/>
        <end position="577"/>
    </location>
</feature>
<accession>A0A158E908</accession>
<dbReference type="HAMAP" id="MF_00275">
    <property type="entry name" value="KdpA"/>
    <property type="match status" value="1"/>
</dbReference>
<dbReference type="Pfam" id="PF03814">
    <property type="entry name" value="KdpA"/>
    <property type="match status" value="1"/>
</dbReference>
<dbReference type="PANTHER" id="PTHR30607:SF2">
    <property type="entry name" value="POTASSIUM-TRANSPORTING ATPASE POTASSIUM-BINDING SUBUNIT"/>
    <property type="match status" value="1"/>
</dbReference>
<feature type="transmembrane region" description="Helical" evidence="9">
    <location>
        <begin position="448"/>
        <end position="469"/>
    </location>
</feature>
<evidence type="ECO:0000256" key="1">
    <source>
        <dbReference type="ARBA" id="ARBA00022448"/>
    </source>
</evidence>
<keyword evidence="5 9" id="KW-0630">Potassium</keyword>
<dbReference type="NCBIfam" id="TIGR00680">
    <property type="entry name" value="kdpA"/>
    <property type="match status" value="1"/>
</dbReference>
<feature type="transmembrane region" description="Helical" evidence="9">
    <location>
        <begin position="130"/>
        <end position="156"/>
    </location>
</feature>
<dbReference type="Proteomes" id="UP000054903">
    <property type="component" value="Unassembled WGS sequence"/>
</dbReference>
<feature type="transmembrane region" description="Helical" evidence="9">
    <location>
        <begin position="6"/>
        <end position="24"/>
    </location>
</feature>
<dbReference type="InterPro" id="IPR004623">
    <property type="entry name" value="KdpA"/>
</dbReference>
<organism evidence="10 11">
    <name type="scientific">Caballeronia fortuita</name>
    <dbReference type="NCBI Taxonomy" id="1777138"/>
    <lineage>
        <taxon>Bacteria</taxon>
        <taxon>Pseudomonadati</taxon>
        <taxon>Pseudomonadota</taxon>
        <taxon>Betaproteobacteria</taxon>
        <taxon>Burkholderiales</taxon>
        <taxon>Burkholderiaceae</taxon>
        <taxon>Caballeronia</taxon>
    </lineage>
</organism>
<keyword evidence="6 9" id="KW-1133">Transmembrane helix</keyword>
<keyword evidence="1 9" id="KW-0813">Transport</keyword>
<protein>
    <recommendedName>
        <fullName evidence="9">Potassium-transporting ATPase potassium-binding subunit</fullName>
    </recommendedName>
    <alternativeName>
        <fullName evidence="9">ATP phosphohydrolase [potassium-transporting] A chain</fullName>
    </alternativeName>
    <alternativeName>
        <fullName evidence="9">Potassium-binding and translocating subunit A</fullName>
    </alternativeName>
    <alternativeName>
        <fullName evidence="9">Potassium-translocating ATPase A chain</fullName>
    </alternativeName>
</protein>
<evidence type="ECO:0000256" key="3">
    <source>
        <dbReference type="ARBA" id="ARBA00022538"/>
    </source>
</evidence>
<comment type="similarity">
    <text evidence="9">Belongs to the KdpA family.</text>
</comment>
<feature type="transmembrane region" description="Helical" evidence="9">
    <location>
        <begin position="66"/>
        <end position="85"/>
    </location>
</feature>
<name>A0A158E908_9BURK</name>
<proteinExistence type="inferred from homology"/>
<keyword evidence="3 9" id="KW-0633">Potassium transport</keyword>
<feature type="transmembrane region" description="Helical" evidence="9">
    <location>
        <begin position="400"/>
        <end position="427"/>
    </location>
</feature>
<comment type="subcellular location">
    <subcellularLocation>
        <location evidence="9">Cell membrane</location>
        <topology evidence="9">Multi-pass membrane protein</topology>
    </subcellularLocation>
</comment>